<evidence type="ECO:0000313" key="2">
    <source>
        <dbReference type="EMBL" id="RRD25247.1"/>
    </source>
</evidence>
<dbReference type="OrthoDB" id="358201at2"/>
<reference evidence="2 3" key="1">
    <citation type="submission" date="2018-11" db="EMBL/GenBank/DDBJ databases">
        <title>Genomes From Bacteria Associated with the Canine Oral Cavity: a Test Case for Automated Genome-Based Taxonomic Assignment.</title>
        <authorList>
            <person name="Coil D.A."/>
            <person name="Jospin G."/>
            <person name="Darling A.E."/>
            <person name="Wallis C."/>
            <person name="Davis I.J."/>
            <person name="Harris S."/>
            <person name="Eisen J.A."/>
            <person name="Holcombe L.J."/>
            <person name="O'Flynn C."/>
        </authorList>
    </citation>
    <scope>NUCLEOTIDE SEQUENCE [LARGE SCALE GENOMIC DNA]</scope>
    <source>
        <strain evidence="2 3">OH5050</strain>
    </source>
</reference>
<dbReference type="SUPFAM" id="SSF53850">
    <property type="entry name" value="Periplasmic binding protein-like II"/>
    <property type="match status" value="1"/>
</dbReference>
<dbReference type="Gene3D" id="3.40.190.10">
    <property type="entry name" value="Periplasmic binding protein-like II"/>
    <property type="match status" value="2"/>
</dbReference>
<comment type="caution">
    <text evidence="2">The sequence shown here is derived from an EMBL/GenBank/DDBJ whole genome shotgun (WGS) entry which is preliminary data.</text>
</comment>
<evidence type="ECO:0000256" key="1">
    <source>
        <dbReference type="SAM" id="SignalP"/>
    </source>
</evidence>
<dbReference type="Pfam" id="PF01547">
    <property type="entry name" value="SBP_bac_1"/>
    <property type="match status" value="1"/>
</dbReference>
<dbReference type="Proteomes" id="UP000271272">
    <property type="component" value="Unassembled WGS sequence"/>
</dbReference>
<dbReference type="InterPro" id="IPR006311">
    <property type="entry name" value="TAT_signal"/>
</dbReference>
<name>A0A3P1UV50_9ACTO</name>
<keyword evidence="3" id="KW-1185">Reference proteome</keyword>
<keyword evidence="1" id="KW-0732">Signal</keyword>
<feature type="signal peptide" evidence="1">
    <location>
        <begin position="1"/>
        <end position="34"/>
    </location>
</feature>
<gene>
    <name evidence="2" type="ORF">EII10_10695</name>
</gene>
<feature type="chain" id="PRO_5018040786" evidence="1">
    <location>
        <begin position="35"/>
        <end position="465"/>
    </location>
</feature>
<dbReference type="AlphaFoldDB" id="A0A3P1UV50"/>
<dbReference type="RefSeq" id="WP_124934491.1">
    <property type="nucleotide sequence ID" value="NZ_RQZC01000024.1"/>
</dbReference>
<accession>A0A3P1UV50</accession>
<dbReference type="InterPro" id="IPR050490">
    <property type="entry name" value="Bact_solute-bd_prot1"/>
</dbReference>
<proteinExistence type="predicted"/>
<dbReference type="EMBL" id="RQZC01000024">
    <property type="protein sequence ID" value="RRD25247.1"/>
    <property type="molecule type" value="Genomic_DNA"/>
</dbReference>
<dbReference type="PROSITE" id="PS51318">
    <property type="entry name" value="TAT"/>
    <property type="match status" value="1"/>
</dbReference>
<dbReference type="InterPro" id="IPR006059">
    <property type="entry name" value="SBP"/>
</dbReference>
<sequence>MTPPSPLPLTSLPRTSRRGLLLGTGALAAAGALAACAPKGSSTSTTSSTPVAVSTDIASLPKQTLTVWDQETRGGQNAQMEQLNAAFMEKYPNITISRNSQSFEDLQSTLRLALSGEDAPDVVQANNGRATLGQFVSAGQVISLDPWIPTYGWDSAYSPSILSYSSYSADATTFGEGSLWGLPQVGESVGIYYSPSRLSELGLSAPATWEDFTAQLPTIKEAGKVPLMLGNVEKWPALHVFGPVQGAHVDPETIRALGFGNAGASWDTPENLAAATEIQEWATKGYFNEGFNGADYDATWQSFSQGEGIYLIAGSWLAADLHSAMGQDVAFLLPPKAKGMSKTASTGGTGLPFAITSAAKDPNVAAAYIAFITSAEAMKVLADNGNVPVNDTATYATGEASVTNDVMKGFSALTTEGEVLPYLDYATPTFDQVIGDALQSLLDNRTKPQEFLDTLQAAYTEFTGK</sequence>
<evidence type="ECO:0000313" key="3">
    <source>
        <dbReference type="Proteomes" id="UP000271272"/>
    </source>
</evidence>
<protein>
    <submittedName>
        <fullName evidence="2">Extracellular solute-binding protein</fullName>
    </submittedName>
</protein>
<organism evidence="2 3">
    <name type="scientific">Actinomyces bowdenii</name>
    <dbReference type="NCBI Taxonomy" id="131109"/>
    <lineage>
        <taxon>Bacteria</taxon>
        <taxon>Bacillati</taxon>
        <taxon>Actinomycetota</taxon>
        <taxon>Actinomycetes</taxon>
        <taxon>Actinomycetales</taxon>
        <taxon>Actinomycetaceae</taxon>
        <taxon>Actinomyces</taxon>
    </lineage>
</organism>
<dbReference type="PANTHER" id="PTHR43649">
    <property type="entry name" value="ARABINOSE-BINDING PROTEIN-RELATED"/>
    <property type="match status" value="1"/>
</dbReference>
<dbReference type="PANTHER" id="PTHR43649:SF14">
    <property type="entry name" value="BLR3389 PROTEIN"/>
    <property type="match status" value="1"/>
</dbReference>